<dbReference type="AlphaFoldDB" id="A0A1Z5KCA8"/>
<feature type="compositionally biased region" description="Pro residues" evidence="1">
    <location>
        <begin position="337"/>
        <end position="347"/>
    </location>
</feature>
<feature type="compositionally biased region" description="Basic and acidic residues" evidence="1">
    <location>
        <begin position="57"/>
        <end position="72"/>
    </location>
</feature>
<feature type="region of interest" description="Disordered" evidence="1">
    <location>
        <begin position="87"/>
        <end position="408"/>
    </location>
</feature>
<feature type="region of interest" description="Disordered" evidence="1">
    <location>
        <begin position="1"/>
        <end position="50"/>
    </location>
</feature>
<dbReference type="PANTHER" id="PTHR23159:SF31">
    <property type="entry name" value="CENTROSOME-ASSOCIATED PROTEIN CEP250 ISOFORM X1"/>
    <property type="match status" value="1"/>
</dbReference>
<evidence type="ECO:0000313" key="2">
    <source>
        <dbReference type="EMBL" id="GAX23934.1"/>
    </source>
</evidence>
<sequence length="748" mass="84569">MEQIGSAIAPVLAADDGEYSDEYEDEDEFYDEEDEEPEQPGSSAPFGFVGMITKALDREQKDYNDSHPRLNFDEEEEEEVIDLIPLKENDFQQQQQKNVTKQDWSESSFDPTPHIPAKDLQVNEQYPISPSSKLRHASQLMIATDEPKDNLVIDNNRSQQDVDLAKTKDASPTNFHKPSLPAPPPSDLQSPITEQRSPATSKVMMPTEEPPRRPSLIREKGSVSPNTPKVTKPVARPPSQSNSTEEIVELESPKHANQRPPFLYAPPLSSSSEDGGEDDDDEEEEETKDDASCARLTKEAIEAQQQQEELPPSNLLVTSPSESSSSPEQKQRHAFKLPPPRPSPTTSPNPTSTAPEHGPAPQVPLIHDTKDMEELRRHCQKLEHQLKQSESQVQALRKQITESSTSNHDEALYIQFQEKEARLLEAAAEEHQQQLNLLRGELEGKLGAIQKQLKSEQAERQQEKQKLDRQLEDARRRAETVERESKRTQARQEIELSNKGRALEHSLRISEDKLARSMALLDEREEEMAALKKTLKTLQSTMTEHREGAEEVEEEMDELHAENESLRQHVEVVEAQCTQLKIKVEELQADTEKLTALKLELRMLREDRDRDLAKIQSVTETTSATSAQLESERAALTAEVHDLKRQLTAARADIDLARADTERVMTANANLQHALEAFQSERDAELALLEDQRRDMEEAMAAAHAAALEATHEAHEADIRRIRLGANEEVAKKRRRKSIWSTREPSAK</sequence>
<dbReference type="PANTHER" id="PTHR23159">
    <property type="entry name" value="CENTROSOMAL PROTEIN 2"/>
    <property type="match status" value="1"/>
</dbReference>
<dbReference type="EMBL" id="BDSP01000204">
    <property type="protein sequence ID" value="GAX23934.1"/>
    <property type="molecule type" value="Genomic_DNA"/>
</dbReference>
<feature type="compositionally biased region" description="Basic and acidic residues" evidence="1">
    <location>
        <begin position="289"/>
        <end position="301"/>
    </location>
</feature>
<feature type="compositionally biased region" description="Basic and acidic residues" evidence="1">
    <location>
        <begin position="367"/>
        <end position="387"/>
    </location>
</feature>
<keyword evidence="3" id="KW-1185">Reference proteome</keyword>
<accession>A0A1Z5KCA8</accession>
<organism evidence="2 3">
    <name type="scientific">Fistulifera solaris</name>
    <name type="common">Oleaginous diatom</name>
    <dbReference type="NCBI Taxonomy" id="1519565"/>
    <lineage>
        <taxon>Eukaryota</taxon>
        <taxon>Sar</taxon>
        <taxon>Stramenopiles</taxon>
        <taxon>Ochrophyta</taxon>
        <taxon>Bacillariophyta</taxon>
        <taxon>Bacillariophyceae</taxon>
        <taxon>Bacillariophycidae</taxon>
        <taxon>Naviculales</taxon>
        <taxon>Naviculaceae</taxon>
        <taxon>Fistulifera</taxon>
    </lineage>
</organism>
<feature type="compositionally biased region" description="Low complexity" evidence="1">
    <location>
        <begin position="319"/>
        <end position="328"/>
    </location>
</feature>
<gene>
    <name evidence="2" type="ORF">FisN_20Hh142</name>
</gene>
<comment type="caution">
    <text evidence="2">The sequence shown here is derived from an EMBL/GenBank/DDBJ whole genome shotgun (WGS) entry which is preliminary data.</text>
</comment>
<feature type="compositionally biased region" description="Acidic residues" evidence="1">
    <location>
        <begin position="274"/>
        <end position="288"/>
    </location>
</feature>
<feature type="compositionally biased region" description="Polar residues" evidence="1">
    <location>
        <begin position="97"/>
        <end position="110"/>
    </location>
</feature>
<feature type="compositionally biased region" description="Polar residues" evidence="1">
    <location>
        <begin position="122"/>
        <end position="132"/>
    </location>
</feature>
<feature type="region of interest" description="Disordered" evidence="1">
    <location>
        <begin position="57"/>
        <end position="76"/>
    </location>
</feature>
<dbReference type="InParanoid" id="A0A1Z5KCA8"/>
<feature type="compositionally biased region" description="Acidic residues" evidence="1">
    <location>
        <begin position="15"/>
        <end position="38"/>
    </location>
</feature>
<reference evidence="2 3" key="1">
    <citation type="journal article" date="2015" name="Plant Cell">
        <title>Oil accumulation by the oleaginous diatom Fistulifera solaris as revealed by the genome and transcriptome.</title>
        <authorList>
            <person name="Tanaka T."/>
            <person name="Maeda Y."/>
            <person name="Veluchamy A."/>
            <person name="Tanaka M."/>
            <person name="Abida H."/>
            <person name="Marechal E."/>
            <person name="Bowler C."/>
            <person name="Muto M."/>
            <person name="Sunaga Y."/>
            <person name="Tanaka M."/>
            <person name="Yoshino T."/>
            <person name="Taniguchi T."/>
            <person name="Fukuda Y."/>
            <person name="Nemoto M."/>
            <person name="Matsumoto M."/>
            <person name="Wong P.S."/>
            <person name="Aburatani S."/>
            <person name="Fujibuchi W."/>
        </authorList>
    </citation>
    <scope>NUCLEOTIDE SEQUENCE [LARGE SCALE GENOMIC DNA]</scope>
    <source>
        <strain evidence="2 3">JPCC DA0580</strain>
    </source>
</reference>
<name>A0A1Z5KCA8_FISSO</name>
<dbReference type="Proteomes" id="UP000198406">
    <property type="component" value="Unassembled WGS sequence"/>
</dbReference>
<feature type="region of interest" description="Disordered" evidence="1">
    <location>
        <begin position="453"/>
        <end position="492"/>
    </location>
</feature>
<proteinExistence type="predicted"/>
<evidence type="ECO:0000256" key="1">
    <source>
        <dbReference type="SAM" id="MobiDB-lite"/>
    </source>
</evidence>
<protein>
    <submittedName>
        <fullName evidence="2">Uncharacterized protein</fullName>
    </submittedName>
</protein>
<dbReference type="OrthoDB" id="71227at2759"/>
<evidence type="ECO:0000313" key="3">
    <source>
        <dbReference type="Proteomes" id="UP000198406"/>
    </source>
</evidence>
<feature type="compositionally biased region" description="Basic and acidic residues" evidence="1">
    <location>
        <begin position="209"/>
        <end position="221"/>
    </location>
</feature>
<feature type="compositionally biased region" description="Polar residues" evidence="1">
    <location>
        <begin position="187"/>
        <end position="200"/>
    </location>
</feature>